<dbReference type="Proteomes" id="UP000195667">
    <property type="component" value="Unassembled WGS sequence"/>
</dbReference>
<evidence type="ECO:0000313" key="3">
    <source>
        <dbReference type="Proteomes" id="UP000195667"/>
    </source>
</evidence>
<keyword evidence="2" id="KW-0808">Transferase</keyword>
<dbReference type="CDD" id="cd04301">
    <property type="entry name" value="NAT_SF"/>
    <property type="match status" value="1"/>
</dbReference>
<reference evidence="3" key="1">
    <citation type="submission" date="2017-02" db="EMBL/GenBank/DDBJ databases">
        <authorList>
            <person name="Daims H."/>
        </authorList>
    </citation>
    <scope>NUCLEOTIDE SEQUENCE [LARGE SCALE GENOMIC DNA]</scope>
</reference>
<name>A0A1R4HB50_9GAMM</name>
<dbReference type="InterPro" id="IPR000182">
    <property type="entry name" value="GNAT_dom"/>
</dbReference>
<dbReference type="InterPro" id="IPR016181">
    <property type="entry name" value="Acyl_CoA_acyltransferase"/>
</dbReference>
<accession>A0A1R4HB50</accession>
<keyword evidence="3" id="KW-1185">Reference proteome</keyword>
<dbReference type="AlphaFoldDB" id="A0A1R4HB50"/>
<dbReference type="Gene3D" id="3.40.630.30">
    <property type="match status" value="1"/>
</dbReference>
<dbReference type="RefSeq" id="WP_087143824.1">
    <property type="nucleotide sequence ID" value="NZ_FUKI01000119.1"/>
</dbReference>
<sequence>MTQAIRVERKSGAALLPFIPELARLRIEVFRDFPYLYDGTLDYEKKYLQTYIDHPDSVIVLAFDDDKIVGASTAIPMKFETDELKKPFIDNAYAVDEVFYCSESVLNKAYRGLGLGVRFFEEREAHAAELGGFKHLTFCCVERPVDHPRRPNDYMPLDKFWNKRGYFKHPELKTSYVWKDLDETEETAKPMTFWLKHAH</sequence>
<dbReference type="PROSITE" id="PS51186">
    <property type="entry name" value="GNAT"/>
    <property type="match status" value="1"/>
</dbReference>
<dbReference type="SUPFAM" id="SSF55729">
    <property type="entry name" value="Acyl-CoA N-acyltransferases (Nat)"/>
    <property type="match status" value="1"/>
</dbReference>
<evidence type="ECO:0000259" key="1">
    <source>
        <dbReference type="PROSITE" id="PS51186"/>
    </source>
</evidence>
<organism evidence="2 3">
    <name type="scientific">Crenothrix polyspora</name>
    <dbReference type="NCBI Taxonomy" id="360316"/>
    <lineage>
        <taxon>Bacteria</taxon>
        <taxon>Pseudomonadati</taxon>
        <taxon>Pseudomonadota</taxon>
        <taxon>Gammaproteobacteria</taxon>
        <taxon>Methylococcales</taxon>
        <taxon>Crenotrichaceae</taxon>
        <taxon>Crenothrix</taxon>
    </lineage>
</organism>
<dbReference type="GO" id="GO:0016747">
    <property type="term" value="F:acyltransferase activity, transferring groups other than amino-acyl groups"/>
    <property type="evidence" value="ECO:0007669"/>
    <property type="project" value="InterPro"/>
</dbReference>
<dbReference type="EMBL" id="FUKI01000119">
    <property type="protein sequence ID" value="SJM93407.1"/>
    <property type="molecule type" value="Genomic_DNA"/>
</dbReference>
<proteinExistence type="predicted"/>
<gene>
    <name evidence="2" type="ORF">CRENPOLYSF1_430085</name>
</gene>
<protein>
    <submittedName>
        <fullName evidence="2">Acetyltransferase (GNAT) family protein</fullName>
    </submittedName>
</protein>
<dbReference type="Pfam" id="PF00583">
    <property type="entry name" value="Acetyltransf_1"/>
    <property type="match status" value="1"/>
</dbReference>
<evidence type="ECO:0000313" key="2">
    <source>
        <dbReference type="EMBL" id="SJM93407.1"/>
    </source>
</evidence>
<dbReference type="OrthoDB" id="187903at2"/>
<feature type="domain" description="N-acetyltransferase" evidence="1">
    <location>
        <begin position="20"/>
        <end position="196"/>
    </location>
</feature>